<dbReference type="PATRIC" id="fig|162209.4.peg.5150"/>
<dbReference type="OrthoDB" id="8965356at2"/>
<dbReference type="Proteomes" id="UP000061660">
    <property type="component" value="Chromosome"/>
</dbReference>
<dbReference type="GO" id="GO:0051213">
    <property type="term" value="F:dioxygenase activity"/>
    <property type="evidence" value="ECO:0007669"/>
    <property type="project" value="UniProtKB-KW"/>
</dbReference>
<dbReference type="AlphaFoldDB" id="A0A0U2VPH3"/>
<keyword evidence="1" id="KW-0223">Dioxygenase</keyword>
<dbReference type="SUPFAM" id="SSF54593">
    <property type="entry name" value="Glyoxalase/Bleomycin resistance protein/Dihydroxybiphenyl dioxygenase"/>
    <property type="match status" value="1"/>
</dbReference>
<reference evidence="2" key="1">
    <citation type="submission" date="2015-12" db="EMBL/GenBank/DDBJ databases">
        <title>Complete genome sequences of two moderately thermophilic Paenibacillus species.</title>
        <authorList>
            <person name="Butler R.III."/>
            <person name="Wang J."/>
            <person name="Stark B.C."/>
            <person name="Pombert J.-F."/>
        </authorList>
    </citation>
    <scope>NUCLEOTIDE SEQUENCE [LARGE SCALE GENOMIC DNA]</scope>
    <source>
        <strain evidence="2">32O-Y</strain>
    </source>
</reference>
<dbReference type="InterPro" id="IPR029068">
    <property type="entry name" value="Glyas_Bleomycin-R_OHBP_Dase"/>
</dbReference>
<dbReference type="STRING" id="162209.IJ22_48770"/>
<keyword evidence="2" id="KW-1185">Reference proteome</keyword>
<protein>
    <submittedName>
        <fullName evidence="1">Glyoxalase/bleomycin resistance protein/dihydroxybiphenyl dioxygenase</fullName>
    </submittedName>
</protein>
<organism evidence="1 2">
    <name type="scientific">Paenibacillus naphthalenovorans</name>
    <dbReference type="NCBI Taxonomy" id="162209"/>
    <lineage>
        <taxon>Bacteria</taxon>
        <taxon>Bacillati</taxon>
        <taxon>Bacillota</taxon>
        <taxon>Bacilli</taxon>
        <taxon>Bacillales</taxon>
        <taxon>Paenibacillaceae</taxon>
        <taxon>Paenibacillus</taxon>
    </lineage>
</organism>
<keyword evidence="1" id="KW-0560">Oxidoreductase</keyword>
<name>A0A0U2VPH3_9BACL</name>
<gene>
    <name evidence="1" type="ORF">IJ22_48770</name>
</gene>
<dbReference type="RefSeq" id="WP_062410572.1">
    <property type="nucleotide sequence ID" value="NZ_CP013652.1"/>
</dbReference>
<evidence type="ECO:0000313" key="1">
    <source>
        <dbReference type="EMBL" id="ALS25139.1"/>
    </source>
</evidence>
<reference evidence="1 2" key="2">
    <citation type="journal article" date="2016" name="Genome Announc.">
        <title>Complete Genome Sequences of Two Interactive Moderate Thermophiles, Paenibacillus napthalenovorans 32O-Y and Paenibacillus sp. 32O-W.</title>
        <authorList>
            <person name="Butler R.R.III."/>
            <person name="Wang J."/>
            <person name="Stark B.C."/>
            <person name="Pombert J.F."/>
        </authorList>
    </citation>
    <scope>NUCLEOTIDE SEQUENCE [LARGE SCALE GENOMIC DNA]</scope>
    <source>
        <strain evidence="1 2">32O-Y</strain>
    </source>
</reference>
<evidence type="ECO:0000313" key="2">
    <source>
        <dbReference type="Proteomes" id="UP000061660"/>
    </source>
</evidence>
<proteinExistence type="predicted"/>
<dbReference type="EMBL" id="CP013652">
    <property type="protein sequence ID" value="ALS25139.1"/>
    <property type="molecule type" value="Genomic_DNA"/>
</dbReference>
<accession>A0A0U2VPH3</accession>
<dbReference type="KEGG" id="pnp:IJ22_48770"/>
<sequence>MSFPNPMDPILGIRFVVSSSNLRESVKFYGETLGLKEVSSGSEFTRYDIGGMNLDIIPGAIKKEKQNQLAISLSDPHLVFEVDPQRYERMKWLLIREDITLLELSDLEGRNKMFFKDPDGNLNAILSG</sequence>
<dbReference type="Gene3D" id="3.10.180.10">
    <property type="entry name" value="2,3-Dihydroxybiphenyl 1,2-Dioxygenase, domain 1"/>
    <property type="match status" value="1"/>
</dbReference>